<dbReference type="InterPro" id="IPR011626">
    <property type="entry name" value="Alpha-macroglobulin_TED"/>
</dbReference>
<organism evidence="4 5">
    <name type="scientific">Acanthosepion pharaonis</name>
    <name type="common">Pharaoh cuttlefish</name>
    <name type="synonym">Sepia pharaonis</name>
    <dbReference type="NCBI Taxonomy" id="158019"/>
    <lineage>
        <taxon>Eukaryota</taxon>
        <taxon>Metazoa</taxon>
        <taxon>Spiralia</taxon>
        <taxon>Lophotrochozoa</taxon>
        <taxon>Mollusca</taxon>
        <taxon>Cephalopoda</taxon>
        <taxon>Coleoidea</taxon>
        <taxon>Decapodiformes</taxon>
        <taxon>Sepiida</taxon>
        <taxon>Sepiina</taxon>
        <taxon>Sepiidae</taxon>
        <taxon>Acanthosepion</taxon>
    </lineage>
</organism>
<dbReference type="Proteomes" id="UP000597762">
    <property type="component" value="Unassembled WGS sequence"/>
</dbReference>
<comment type="caution">
    <text evidence="4">The sequence shown here is derived from an EMBL/GenBank/DDBJ whole genome shotgun (WGS) entry which is preliminary data.</text>
</comment>
<feature type="domain" description="Alpha-macroglobulin receptor-binding" evidence="3">
    <location>
        <begin position="269"/>
        <end position="329"/>
    </location>
</feature>
<evidence type="ECO:0000313" key="4">
    <source>
        <dbReference type="EMBL" id="CAE1249056.1"/>
    </source>
</evidence>
<dbReference type="Pfam" id="PF07678">
    <property type="entry name" value="TED_complement"/>
    <property type="match status" value="1"/>
</dbReference>
<evidence type="ECO:0000256" key="1">
    <source>
        <dbReference type="ARBA" id="ARBA00022729"/>
    </source>
</evidence>
<evidence type="ECO:0000313" key="5">
    <source>
        <dbReference type="Proteomes" id="UP000597762"/>
    </source>
</evidence>
<dbReference type="GO" id="GO:0005615">
    <property type="term" value="C:extracellular space"/>
    <property type="evidence" value="ECO:0007669"/>
    <property type="project" value="InterPro"/>
</dbReference>
<keyword evidence="2" id="KW-0882">Thioester bond</keyword>
<proteinExistence type="predicted"/>
<dbReference type="SUPFAM" id="SSF49410">
    <property type="entry name" value="Alpha-macroglobulin receptor domain"/>
    <property type="match status" value="1"/>
</dbReference>
<dbReference type="InterPro" id="IPR050473">
    <property type="entry name" value="A2M/Complement_sys"/>
</dbReference>
<dbReference type="InterPro" id="IPR008930">
    <property type="entry name" value="Terpenoid_cyclase/PrenylTrfase"/>
</dbReference>
<dbReference type="PANTHER" id="PTHR11412:SF136">
    <property type="entry name" value="CD109 ANTIGEN"/>
    <property type="match status" value="1"/>
</dbReference>
<dbReference type="SUPFAM" id="SSF48239">
    <property type="entry name" value="Terpenoid cyclases/Protein prenyltransferases"/>
    <property type="match status" value="1"/>
</dbReference>
<dbReference type="Gene3D" id="1.50.10.20">
    <property type="match status" value="1"/>
</dbReference>
<dbReference type="Gene3D" id="2.60.40.690">
    <property type="entry name" value="Alpha-macroglobulin, receptor-binding domain"/>
    <property type="match status" value="1"/>
</dbReference>
<evidence type="ECO:0000256" key="2">
    <source>
        <dbReference type="ARBA" id="ARBA00022966"/>
    </source>
</evidence>
<name>A0A812C289_ACAPH</name>
<reference evidence="4" key="1">
    <citation type="submission" date="2021-01" db="EMBL/GenBank/DDBJ databases">
        <authorList>
            <person name="Li R."/>
            <person name="Bekaert M."/>
        </authorList>
    </citation>
    <scope>NUCLEOTIDE SEQUENCE</scope>
    <source>
        <strain evidence="4">Farmed</strain>
    </source>
</reference>
<evidence type="ECO:0000259" key="3">
    <source>
        <dbReference type="SMART" id="SM01361"/>
    </source>
</evidence>
<dbReference type="PANTHER" id="PTHR11412">
    <property type="entry name" value="MACROGLOBULIN / COMPLEMENT"/>
    <property type="match status" value="1"/>
</dbReference>
<dbReference type="EMBL" id="CAHIKZ030001008">
    <property type="protein sequence ID" value="CAE1249056.1"/>
    <property type="molecule type" value="Genomic_DNA"/>
</dbReference>
<dbReference type="InterPro" id="IPR036595">
    <property type="entry name" value="A-macroglobulin_rcpt-bd_sf"/>
</dbReference>
<keyword evidence="1" id="KW-0732">Signal</keyword>
<accession>A0A812C289</accession>
<dbReference type="Pfam" id="PF07677">
    <property type="entry name" value="A2M_recep"/>
    <property type="match status" value="1"/>
</dbReference>
<dbReference type="InterPro" id="IPR009048">
    <property type="entry name" value="A-macroglobulin_rcpt-bd"/>
</dbReference>
<dbReference type="OrthoDB" id="9998011at2759"/>
<dbReference type="SMART" id="SM01361">
    <property type="entry name" value="A2M_recep"/>
    <property type="match status" value="1"/>
</dbReference>
<sequence>MQGGATKDIPMNAYILITLLETTEYQVDGHQQAIQSLANNLKQWIDSDAEKDPYSLAVLLYGMSLLEDDDYFQKIYEELDHKSTKEGGMQYWKMKEVGSHFRSSTDENGNVEISSYVLLAYTKQALLRDGIPIMRWLVSQRNSMGGYHSTQDTVVSLEALSKFASLQGWSSKMKVDVTAFNSLDYSYSFPTITRDISTMLISHTFPSESRNLTLTARGNGTALLQVAWQYNLNNSHIKKHLRLKIVDNSTDKDRMAIQACASWKGQQKSGMVLIEIGIPSGFAPDTDNLDEIDLIRKTEFEGRNLVIYLEEYLFWEHIKPTVVRCVHLLILAEKFLV</sequence>
<keyword evidence="5" id="KW-1185">Reference proteome</keyword>
<dbReference type="AlphaFoldDB" id="A0A812C289"/>
<gene>
    <name evidence="4" type="ORF">SPHA_26420</name>
</gene>
<protein>
    <submittedName>
        <fullName evidence="4">CD109</fullName>
    </submittedName>
</protein>